<comment type="caution">
    <text evidence="2">The sequence shown here is derived from an EMBL/GenBank/DDBJ whole genome shotgun (WGS) entry which is preliminary data.</text>
</comment>
<evidence type="ECO:0000313" key="2">
    <source>
        <dbReference type="EMBL" id="GAA3166318.1"/>
    </source>
</evidence>
<sequence length="105" mass="11420">MRRTAPARQHGTVRPASRPRPARGGSGPAGGARLRACRGRAVEPGGAQQARENDGSGGNPRRGKRGAPREGSFRRRPLSRTLNRILTPRDLRRNHFPAIVRSVKS</sequence>
<dbReference type="EMBL" id="BAAAUT010000097">
    <property type="protein sequence ID" value="GAA3166318.1"/>
    <property type="molecule type" value="Genomic_DNA"/>
</dbReference>
<dbReference type="Proteomes" id="UP001500320">
    <property type="component" value="Unassembled WGS sequence"/>
</dbReference>
<reference evidence="3" key="1">
    <citation type="journal article" date="2019" name="Int. J. Syst. Evol. Microbiol.">
        <title>The Global Catalogue of Microorganisms (GCM) 10K type strain sequencing project: providing services to taxonomists for standard genome sequencing and annotation.</title>
        <authorList>
            <consortium name="The Broad Institute Genomics Platform"/>
            <consortium name="The Broad Institute Genome Sequencing Center for Infectious Disease"/>
            <person name="Wu L."/>
            <person name="Ma J."/>
        </authorList>
    </citation>
    <scope>NUCLEOTIDE SEQUENCE [LARGE SCALE GENOMIC DNA]</scope>
    <source>
        <strain evidence="3">JCM 9373</strain>
    </source>
</reference>
<accession>A0ABP6P4L5</accession>
<name>A0ABP6P4L5_9ACTN</name>
<evidence type="ECO:0000256" key="1">
    <source>
        <dbReference type="SAM" id="MobiDB-lite"/>
    </source>
</evidence>
<evidence type="ECO:0000313" key="3">
    <source>
        <dbReference type="Proteomes" id="UP001500320"/>
    </source>
</evidence>
<organism evidence="2 3">
    <name type="scientific">Planomonospora alba</name>
    <dbReference type="NCBI Taxonomy" id="161354"/>
    <lineage>
        <taxon>Bacteria</taxon>
        <taxon>Bacillati</taxon>
        <taxon>Actinomycetota</taxon>
        <taxon>Actinomycetes</taxon>
        <taxon>Streptosporangiales</taxon>
        <taxon>Streptosporangiaceae</taxon>
        <taxon>Planomonospora</taxon>
    </lineage>
</organism>
<protein>
    <submittedName>
        <fullName evidence="2">Uncharacterized protein</fullName>
    </submittedName>
</protein>
<feature type="region of interest" description="Disordered" evidence="1">
    <location>
        <begin position="1"/>
        <end position="86"/>
    </location>
</feature>
<proteinExistence type="predicted"/>
<keyword evidence="3" id="KW-1185">Reference proteome</keyword>
<gene>
    <name evidence="2" type="ORF">GCM10010466_66350</name>
</gene>